<dbReference type="SMART" id="SM00262">
    <property type="entry name" value="GEL"/>
    <property type="match status" value="5"/>
</dbReference>
<dbReference type="CDD" id="cd11293">
    <property type="entry name" value="gelsolin_S4_like"/>
    <property type="match status" value="1"/>
</dbReference>
<keyword evidence="12" id="KW-0206">Cytoskeleton</keyword>
<dbReference type="Proteomes" id="UP000281406">
    <property type="component" value="Unassembled WGS sequence"/>
</dbReference>
<keyword evidence="4" id="KW-0117">Actin capping</keyword>
<dbReference type="CDD" id="cd10430">
    <property type="entry name" value="BI-1"/>
    <property type="match status" value="1"/>
</dbReference>
<dbReference type="InterPro" id="IPR036180">
    <property type="entry name" value="Gelsolin-like_dom_sf"/>
</dbReference>
<dbReference type="CDD" id="cd11288">
    <property type="entry name" value="gelsolin_S5_like"/>
    <property type="match status" value="1"/>
</dbReference>
<dbReference type="SUPFAM" id="SSF82754">
    <property type="entry name" value="C-terminal, gelsolin-like domain of Sec23/24"/>
    <property type="match status" value="2"/>
</dbReference>
<dbReference type="GO" id="GO:0005737">
    <property type="term" value="C:cytoplasm"/>
    <property type="evidence" value="ECO:0007669"/>
    <property type="project" value="TreeGrafter"/>
</dbReference>
<evidence type="ECO:0000256" key="7">
    <source>
        <dbReference type="ARBA" id="ARBA00022737"/>
    </source>
</evidence>
<feature type="transmembrane region" description="Helical" evidence="13">
    <location>
        <begin position="862"/>
        <end position="882"/>
    </location>
</feature>
<comment type="caution">
    <text evidence="15">The sequence shown here is derived from an EMBL/GenBank/DDBJ whole genome shotgun (WGS) entry which is preliminary data.</text>
</comment>
<feature type="transmembrane region" description="Helical" evidence="13">
    <location>
        <begin position="804"/>
        <end position="822"/>
    </location>
</feature>
<dbReference type="CDD" id="cd11290">
    <property type="entry name" value="gelsolin_S1_like"/>
    <property type="match status" value="1"/>
</dbReference>
<dbReference type="FunFam" id="3.40.20.10:FF:000002">
    <property type="entry name" value="Gelsolin"/>
    <property type="match status" value="1"/>
</dbReference>
<evidence type="ECO:0000256" key="3">
    <source>
        <dbReference type="ARBA" id="ARBA00008418"/>
    </source>
</evidence>
<feature type="transmembrane region" description="Helical" evidence="13">
    <location>
        <begin position="889"/>
        <end position="909"/>
    </location>
</feature>
<evidence type="ECO:0000256" key="1">
    <source>
        <dbReference type="ARBA" id="ARBA00004141"/>
    </source>
</evidence>
<dbReference type="CDD" id="cd11291">
    <property type="entry name" value="gelsolin_S6_like"/>
    <property type="match status" value="1"/>
</dbReference>
<comment type="similarity">
    <text evidence="3">Belongs to the villin/gelsolin family.</text>
</comment>
<evidence type="ECO:0000259" key="14">
    <source>
        <dbReference type="Pfam" id="PF00626"/>
    </source>
</evidence>
<keyword evidence="6 13" id="KW-0812">Transmembrane</keyword>
<evidence type="ECO:0000256" key="2">
    <source>
        <dbReference type="ARBA" id="ARBA00004245"/>
    </source>
</evidence>
<dbReference type="PANTHER" id="PTHR11977">
    <property type="entry name" value="VILLIN"/>
    <property type="match status" value="1"/>
</dbReference>
<dbReference type="GO" id="GO:0016020">
    <property type="term" value="C:membrane"/>
    <property type="evidence" value="ECO:0007669"/>
    <property type="project" value="UniProtKB-SubCell"/>
</dbReference>
<evidence type="ECO:0000256" key="10">
    <source>
        <dbReference type="ARBA" id="ARBA00023136"/>
    </source>
</evidence>
<sequence length="999" mass="112215">MQNTFRAVTHSPGILIWRIEKMDLVLVPEKVHGQFYESDCYLLLSTRKGGRSAYYDIHYWIGSMSTMDEQGAAAVYAIQLDEFLGSSPVQYREVQHHESSIFCGYFKQGIIYKSGGVSSGMNHVETNTYNVQRLLHVKGKRKVTGTEVEVSWNSFDTGSVFLLDLGKTIIQWNGPESNRQERLKGMMLAKDIRDRERGGRAEIGVIEGDAEAKSPLLMEVMVSIMGERPSTLPSGTPDEISDQEQMAKLTLYHVSDANGSMKIAEIATSPLTQDMLNHDEFIKLKGYPLSTKVESLSDGGESALFKQLFKSWTVREQTAGLGRTHTVGRIADVPQEKFDATRMHVMPDVAAQERMVDDGSGQKQVWRIENLEMVEVNPEMHGYFYGGDCYLILYSYDVNGRKSYILYMWKGRHASQDEITACAYQAVTLDQQYGGEPVQVRVSMGKEPRHFMAIFKGKLVIFEGGTSRKSAQEPEPPVRLFQICGSHPTNSKAIEVPALVASLNSNDVFLLKSQYGVYLWYGKGSSGDERAMAKEVSSFIGRGSSEEIMAEGQEPNEFWEILGGKTSYASDRRLQMVTSDHQPRLFECSNKTGQFIATEITQFAQDDLREDDVMLLDTWDQVFLWIGNEANDVERRESVTTCQEYLRTHPGSRDPDTPIMIVKQGFEPPTFTGWFTAWDPTKWSQSSDVENKNISQYPPEMLINKLAGELPEDVDPTQRESEEQRARGVITSVTSRCFASAVRDREALRPNPQAFCNNRREETHFHILCSRSTQQHLKNVYASLAVCMLVATAGSYVYLITRLFPGGLTMLGSLAMMGWLAMTPHSPQTEKKRLAILAAFAFFTGLGLGPLMDYVISINPSIIVTAFMGTSAIFGCFTLSALYAQRRSYLFLGGTLMSGLTVLLIVSFLNMFFASEIVFKAHVYLGLAIMCGFVLFDTQLIIEKAEMGDKDYIWHCVDLFLDFVTIFRKLVIILSMNEKVFETSILGINIVASVCFIPY</sequence>
<evidence type="ECO:0000256" key="5">
    <source>
        <dbReference type="ARBA" id="ARBA00022490"/>
    </source>
</evidence>
<keyword evidence="16" id="KW-1185">Reference proteome</keyword>
<dbReference type="GO" id="GO:0051015">
    <property type="term" value="F:actin filament binding"/>
    <property type="evidence" value="ECO:0007669"/>
    <property type="project" value="InterPro"/>
</dbReference>
<dbReference type="Gene3D" id="3.40.20.10">
    <property type="entry name" value="Severin"/>
    <property type="match status" value="5"/>
</dbReference>
<gene>
    <name evidence="15" type="ORF">DPX16_8110</name>
</gene>
<dbReference type="FunFam" id="3.40.20.10:FF:000001">
    <property type="entry name" value="Gelsolin"/>
    <property type="match status" value="1"/>
</dbReference>
<evidence type="ECO:0000313" key="16">
    <source>
        <dbReference type="Proteomes" id="UP000281406"/>
    </source>
</evidence>
<keyword evidence="8" id="KW-0106">Calcium</keyword>
<name>A0A3N0Y9E2_ANAGA</name>
<keyword evidence="5" id="KW-0963">Cytoplasm</keyword>
<feature type="domain" description="Gelsolin-like" evidence="14">
    <location>
        <begin position="372"/>
        <end position="452"/>
    </location>
</feature>
<evidence type="ECO:0000256" key="9">
    <source>
        <dbReference type="ARBA" id="ARBA00022989"/>
    </source>
</evidence>
<feature type="domain" description="Gelsolin-like" evidence="14">
    <location>
        <begin position="492"/>
        <end position="559"/>
    </location>
</feature>
<dbReference type="GO" id="GO:0015629">
    <property type="term" value="C:actin cytoskeleton"/>
    <property type="evidence" value="ECO:0007669"/>
    <property type="project" value="TreeGrafter"/>
</dbReference>
<dbReference type="InterPro" id="IPR029006">
    <property type="entry name" value="ADF-H/Gelsolin-like_dom_sf"/>
</dbReference>
<dbReference type="InterPro" id="IPR007122">
    <property type="entry name" value="Villin/Gelsolin"/>
</dbReference>
<dbReference type="InterPro" id="IPR007123">
    <property type="entry name" value="Gelsolin-like_dom"/>
</dbReference>
<dbReference type="Pfam" id="PF00626">
    <property type="entry name" value="Gelsolin"/>
    <property type="match status" value="5"/>
</dbReference>
<evidence type="ECO:0000256" key="11">
    <source>
        <dbReference type="ARBA" id="ARBA00023203"/>
    </source>
</evidence>
<comment type="subcellular location">
    <subcellularLocation>
        <location evidence="2">Cytoplasm</location>
        <location evidence="2">Cytoskeleton</location>
    </subcellularLocation>
    <subcellularLocation>
        <location evidence="1">Membrane</location>
        <topology evidence="1">Multi-pass membrane protein</topology>
    </subcellularLocation>
</comment>
<keyword evidence="9 13" id="KW-1133">Transmembrane helix</keyword>
<dbReference type="FunFam" id="3.40.20.10:FF:000027">
    <property type="entry name" value="Villin 1"/>
    <property type="match status" value="1"/>
</dbReference>
<dbReference type="CDD" id="cd11289">
    <property type="entry name" value="gelsolin_S2_like"/>
    <property type="match status" value="1"/>
</dbReference>
<dbReference type="FunFam" id="3.40.20.10:FF:000004">
    <property type="entry name" value="Gelsolin"/>
    <property type="match status" value="1"/>
</dbReference>
<feature type="transmembrane region" description="Helical" evidence="13">
    <location>
        <begin position="921"/>
        <end position="940"/>
    </location>
</feature>
<evidence type="ECO:0000256" key="8">
    <source>
        <dbReference type="ARBA" id="ARBA00022837"/>
    </source>
</evidence>
<feature type="domain" description="Gelsolin-like" evidence="14">
    <location>
        <begin position="23"/>
        <end position="102"/>
    </location>
</feature>
<dbReference type="OrthoDB" id="6375767at2759"/>
<dbReference type="GO" id="GO:0051016">
    <property type="term" value="P:barbed-end actin filament capping"/>
    <property type="evidence" value="ECO:0007669"/>
    <property type="project" value="TreeGrafter"/>
</dbReference>
<dbReference type="GO" id="GO:0005546">
    <property type="term" value="F:phosphatidylinositol-4,5-bisphosphate binding"/>
    <property type="evidence" value="ECO:0007669"/>
    <property type="project" value="TreeGrafter"/>
</dbReference>
<evidence type="ECO:0000256" key="6">
    <source>
        <dbReference type="ARBA" id="ARBA00022692"/>
    </source>
</evidence>
<dbReference type="Pfam" id="PF01027">
    <property type="entry name" value="Bax1-I"/>
    <property type="match status" value="1"/>
</dbReference>
<evidence type="ECO:0000313" key="15">
    <source>
        <dbReference type="EMBL" id="ROL42420.1"/>
    </source>
</evidence>
<dbReference type="AlphaFoldDB" id="A0A3N0Y9E2"/>
<evidence type="ECO:0000256" key="4">
    <source>
        <dbReference type="ARBA" id="ARBA00022467"/>
    </source>
</evidence>
<dbReference type="SUPFAM" id="SSF55753">
    <property type="entry name" value="Actin depolymerizing proteins"/>
    <property type="match status" value="4"/>
</dbReference>
<organism evidence="15 16">
    <name type="scientific">Anabarilius grahami</name>
    <name type="common">Kanglang fish</name>
    <name type="synonym">Barilius grahami</name>
    <dbReference type="NCBI Taxonomy" id="495550"/>
    <lineage>
        <taxon>Eukaryota</taxon>
        <taxon>Metazoa</taxon>
        <taxon>Chordata</taxon>
        <taxon>Craniata</taxon>
        <taxon>Vertebrata</taxon>
        <taxon>Euteleostomi</taxon>
        <taxon>Actinopterygii</taxon>
        <taxon>Neopterygii</taxon>
        <taxon>Teleostei</taxon>
        <taxon>Ostariophysi</taxon>
        <taxon>Cypriniformes</taxon>
        <taxon>Xenocyprididae</taxon>
        <taxon>Xenocypridinae</taxon>
        <taxon>Xenocypridinae incertae sedis</taxon>
        <taxon>Anabarilius</taxon>
    </lineage>
</organism>
<dbReference type="InterPro" id="IPR006214">
    <property type="entry name" value="Bax_inhibitor_1-related"/>
</dbReference>
<proteinExistence type="inferred from homology"/>
<dbReference type="PRINTS" id="PR00597">
    <property type="entry name" value="GELSOLIN"/>
</dbReference>
<feature type="domain" description="Gelsolin-like" evidence="14">
    <location>
        <begin position="598"/>
        <end position="671"/>
    </location>
</feature>
<dbReference type="FunFam" id="3.40.20.10:FF:000005">
    <property type="entry name" value="Gelsolin"/>
    <property type="match status" value="1"/>
</dbReference>
<keyword evidence="11" id="KW-0009">Actin-binding</keyword>
<evidence type="ECO:0000256" key="12">
    <source>
        <dbReference type="ARBA" id="ARBA00023212"/>
    </source>
</evidence>
<feature type="domain" description="Gelsolin-like" evidence="14">
    <location>
        <begin position="146"/>
        <end position="207"/>
    </location>
</feature>
<keyword evidence="7" id="KW-0677">Repeat</keyword>
<protein>
    <submittedName>
        <fullName evidence="15">Advillin</fullName>
    </submittedName>
</protein>
<feature type="transmembrane region" description="Helical" evidence="13">
    <location>
        <begin position="834"/>
        <end position="856"/>
    </location>
</feature>
<dbReference type="GO" id="GO:0051014">
    <property type="term" value="P:actin filament severing"/>
    <property type="evidence" value="ECO:0007669"/>
    <property type="project" value="TreeGrafter"/>
</dbReference>
<dbReference type="EMBL" id="RJVU01049641">
    <property type="protein sequence ID" value="ROL42420.1"/>
    <property type="molecule type" value="Genomic_DNA"/>
</dbReference>
<evidence type="ECO:0000256" key="13">
    <source>
        <dbReference type="SAM" id="Phobius"/>
    </source>
</evidence>
<reference evidence="15 16" key="1">
    <citation type="submission" date="2018-10" db="EMBL/GenBank/DDBJ databases">
        <title>Genome assembly for a Yunnan-Guizhou Plateau 3E fish, Anabarilius grahami (Regan), and its evolutionary and genetic applications.</title>
        <authorList>
            <person name="Jiang W."/>
        </authorList>
    </citation>
    <scope>NUCLEOTIDE SEQUENCE [LARGE SCALE GENOMIC DNA]</scope>
    <source>
        <strain evidence="15">AG-KIZ</strain>
        <tissue evidence="15">Muscle</tissue>
    </source>
</reference>
<keyword evidence="10 13" id="KW-0472">Membrane</keyword>
<accession>A0A3N0Y9E2</accession>
<dbReference type="GO" id="GO:0008154">
    <property type="term" value="P:actin polymerization or depolymerization"/>
    <property type="evidence" value="ECO:0007669"/>
    <property type="project" value="TreeGrafter"/>
</dbReference>
<dbReference type="PANTHER" id="PTHR11977:SF33">
    <property type="entry name" value="ADVILLIN"/>
    <property type="match status" value="1"/>
</dbReference>